<dbReference type="Proteomes" id="UP000887575">
    <property type="component" value="Unassembled WGS sequence"/>
</dbReference>
<feature type="domain" description="F-box" evidence="1">
    <location>
        <begin position="63"/>
        <end position="115"/>
    </location>
</feature>
<dbReference type="PROSITE" id="PS50181">
    <property type="entry name" value="FBOX"/>
    <property type="match status" value="1"/>
</dbReference>
<dbReference type="Gene3D" id="3.80.10.10">
    <property type="entry name" value="Ribonuclease Inhibitor"/>
    <property type="match status" value="1"/>
</dbReference>
<accession>A0AAF3FST8</accession>
<dbReference type="InterPro" id="IPR001810">
    <property type="entry name" value="F-box_dom"/>
</dbReference>
<dbReference type="InterPro" id="IPR032675">
    <property type="entry name" value="LRR_dom_sf"/>
</dbReference>
<evidence type="ECO:0000313" key="3">
    <source>
        <dbReference type="WBParaSite" id="MBELARI_LOCUS9763"/>
    </source>
</evidence>
<reference evidence="3" key="1">
    <citation type="submission" date="2024-02" db="UniProtKB">
        <authorList>
            <consortium name="WormBaseParasite"/>
        </authorList>
    </citation>
    <scope>IDENTIFICATION</scope>
</reference>
<dbReference type="CDD" id="cd09917">
    <property type="entry name" value="F-box_SF"/>
    <property type="match status" value="1"/>
</dbReference>
<proteinExistence type="predicted"/>
<dbReference type="AlphaFoldDB" id="A0AAF3FST8"/>
<protein>
    <recommendedName>
        <fullName evidence="1">F-box domain-containing protein</fullName>
    </recommendedName>
</protein>
<dbReference type="Pfam" id="PF00646">
    <property type="entry name" value="F-box"/>
    <property type="match status" value="1"/>
</dbReference>
<dbReference type="InterPro" id="IPR036047">
    <property type="entry name" value="F-box-like_dom_sf"/>
</dbReference>
<name>A0AAF3FST8_9BILA</name>
<evidence type="ECO:0000313" key="2">
    <source>
        <dbReference type="Proteomes" id="UP000887575"/>
    </source>
</evidence>
<keyword evidence="2" id="KW-1185">Reference proteome</keyword>
<dbReference type="WBParaSite" id="MBELARI_LOCUS9763">
    <property type="protein sequence ID" value="MBELARI_LOCUS9763"/>
    <property type="gene ID" value="MBELARI_LOCUS9763"/>
</dbReference>
<dbReference type="SUPFAM" id="SSF81383">
    <property type="entry name" value="F-box domain"/>
    <property type="match status" value="1"/>
</dbReference>
<evidence type="ECO:0000259" key="1">
    <source>
        <dbReference type="PROSITE" id="PS50181"/>
    </source>
</evidence>
<organism evidence="2 3">
    <name type="scientific">Mesorhabditis belari</name>
    <dbReference type="NCBI Taxonomy" id="2138241"/>
    <lineage>
        <taxon>Eukaryota</taxon>
        <taxon>Metazoa</taxon>
        <taxon>Ecdysozoa</taxon>
        <taxon>Nematoda</taxon>
        <taxon>Chromadorea</taxon>
        <taxon>Rhabditida</taxon>
        <taxon>Rhabditina</taxon>
        <taxon>Rhabditomorpha</taxon>
        <taxon>Rhabditoidea</taxon>
        <taxon>Rhabditidae</taxon>
        <taxon>Mesorhabditinae</taxon>
        <taxon>Mesorhabditis</taxon>
    </lineage>
</organism>
<sequence length="369" mass="42492">MKNLAYLKIPFTSKKIYFSPKAKAKLATQIPFKSPKIQTITELANQKKTQENDYGEFAKVESSRSIDSLNETLLTRIFSYLPTDDVDKLMMVNKKFHKIIRRKSFDLPKHYVKEVELTRSSGGLIRFRMVKRNMKTHHIYTNISGLRRYFARVNIETLIFYGKLCDVLLNVLSRVQINRFLAKEAGISVSYAGLSNFLSTSNVRYLNLSGCTFEDFHSICNQLFIENPQLECVKICSTHDRLSFPFLTDRVFFELSKMGTLPSQLILENVDTGISVRGVQILINHFRANHPHRPVSYLLGRIATNRIDSVAKLSSINDVTLFQIQRCKLGIHATFGADISIIFSTSLPRRRIDFETNLEKKMEELEIFV</sequence>